<dbReference type="Proteomes" id="UP000265631">
    <property type="component" value="Unassembled WGS sequence"/>
</dbReference>
<organism evidence="3 4">
    <name type="scientific">Fusarium flagelliforme</name>
    <dbReference type="NCBI Taxonomy" id="2675880"/>
    <lineage>
        <taxon>Eukaryota</taxon>
        <taxon>Fungi</taxon>
        <taxon>Dikarya</taxon>
        <taxon>Ascomycota</taxon>
        <taxon>Pezizomycotina</taxon>
        <taxon>Sordariomycetes</taxon>
        <taxon>Hypocreomycetidae</taxon>
        <taxon>Hypocreales</taxon>
        <taxon>Nectriaceae</taxon>
        <taxon>Fusarium</taxon>
        <taxon>Fusarium incarnatum-equiseti species complex</taxon>
    </lineage>
</organism>
<dbReference type="EMBL" id="PXXK01000136">
    <property type="protein sequence ID" value="RFN50488.1"/>
    <property type="molecule type" value="Genomic_DNA"/>
</dbReference>
<feature type="compositionally biased region" description="Basic and acidic residues" evidence="2">
    <location>
        <begin position="161"/>
        <end position="173"/>
    </location>
</feature>
<proteinExistence type="predicted"/>
<keyword evidence="4" id="KW-1185">Reference proteome</keyword>
<feature type="region of interest" description="Disordered" evidence="2">
    <location>
        <begin position="424"/>
        <end position="447"/>
    </location>
</feature>
<name>A0A395MR89_9HYPO</name>
<gene>
    <name evidence="3" type="ORF">FIE12Z_5251</name>
</gene>
<evidence type="ECO:0000256" key="1">
    <source>
        <dbReference type="SAM" id="Coils"/>
    </source>
</evidence>
<evidence type="ECO:0000256" key="2">
    <source>
        <dbReference type="SAM" id="MobiDB-lite"/>
    </source>
</evidence>
<feature type="region of interest" description="Disordered" evidence="2">
    <location>
        <begin position="50"/>
        <end position="75"/>
    </location>
</feature>
<feature type="coiled-coil region" evidence="1">
    <location>
        <begin position="335"/>
        <end position="369"/>
    </location>
</feature>
<reference evidence="3 4" key="1">
    <citation type="journal article" date="2018" name="PLoS Pathog.">
        <title>Evolution of structural diversity of trichothecenes, a family of toxins produced by plant pathogenic and entomopathogenic fungi.</title>
        <authorList>
            <person name="Proctor R.H."/>
            <person name="McCormick S.P."/>
            <person name="Kim H.S."/>
            <person name="Cardoza R.E."/>
            <person name="Stanley A.M."/>
            <person name="Lindo L."/>
            <person name="Kelly A."/>
            <person name="Brown D.W."/>
            <person name="Lee T."/>
            <person name="Vaughan M.M."/>
            <person name="Alexander N.J."/>
            <person name="Busman M."/>
            <person name="Gutierrez S."/>
        </authorList>
    </citation>
    <scope>NUCLEOTIDE SEQUENCE [LARGE SCALE GENOMIC DNA]</scope>
    <source>
        <strain evidence="3 4">NRRL 13405</strain>
    </source>
</reference>
<feature type="compositionally biased region" description="Polar residues" evidence="2">
    <location>
        <begin position="257"/>
        <end position="271"/>
    </location>
</feature>
<comment type="caution">
    <text evidence="3">The sequence shown here is derived from an EMBL/GenBank/DDBJ whole genome shotgun (WGS) entry which is preliminary data.</text>
</comment>
<protein>
    <submittedName>
        <fullName evidence="3">Uncharacterized protein</fullName>
    </submittedName>
</protein>
<accession>A0A395MR89</accession>
<evidence type="ECO:0000313" key="3">
    <source>
        <dbReference type="EMBL" id="RFN50488.1"/>
    </source>
</evidence>
<dbReference type="AlphaFoldDB" id="A0A395MR89"/>
<feature type="region of interest" description="Disordered" evidence="2">
    <location>
        <begin position="134"/>
        <end position="177"/>
    </location>
</feature>
<evidence type="ECO:0000313" key="4">
    <source>
        <dbReference type="Proteomes" id="UP000265631"/>
    </source>
</evidence>
<keyword evidence="1" id="KW-0175">Coiled coil</keyword>
<sequence>MVSNDGSLERNLSTTKAMTLLREVHEATMGYFMPLVDDVVNTMFHDEAATSKCRPSQGPNDEALPALTAGYTPRHADPPESDMLLALLSPQSLRATHPCNHLRIDKLSPEPLEVLQPGLGSNERSVEAPVDGAEIASSNDRMSDKAEDPPLLGPSDDEEFKTDTKAEKKKDADASETTENVVQLFSAHASSSGSNNYNSKALSTLLLYLHAAIVLWLGAQVCSYLDLKVKPVWAGAAVALQGGPEASLNYFEDPPSHKNSNLYSSTPYPTRMESTNIRQNLSITNSPRMSKRNHDQFLDSANTDIAEATAMDALMKHTIKRIEDEKALLGRQERTAALYRKRDVLKQEVKSLREQLNSAQAKAERLNGEYMSWLNGVIYSREPVKNPKEKLAPLSEAADECIRKASQLNAKILEGASISREIKLLKEKDTKGPTSDDAQELSANSHD</sequence>
<feature type="region of interest" description="Disordered" evidence="2">
    <location>
        <begin position="251"/>
        <end position="271"/>
    </location>
</feature>